<dbReference type="GO" id="GO:0031463">
    <property type="term" value="C:Cul3-RING ubiquitin ligase complex"/>
    <property type="evidence" value="ECO:0007669"/>
    <property type="project" value="TreeGrafter"/>
</dbReference>
<protein>
    <recommendedName>
        <fullName evidence="1">BTB domain-containing protein</fullName>
    </recommendedName>
</protein>
<keyword evidence="3" id="KW-1185">Reference proteome</keyword>
<dbReference type="GO" id="GO:0051260">
    <property type="term" value="P:protein homooligomerization"/>
    <property type="evidence" value="ECO:0007669"/>
    <property type="project" value="InterPro"/>
</dbReference>
<dbReference type="STRING" id="1202772.A0A1V9YIM5"/>
<dbReference type="PANTHER" id="PTHR14958:SF29">
    <property type="entry name" value="INSOMNIAC, ISOFORM B"/>
    <property type="match status" value="1"/>
</dbReference>
<sequence length="362" mass="39805">MEHTELKKLRLPHSTKTISANSNGLGVALAAVHDQCDDESNAIFADISTEIHATATRRAALEAMQARMQEHAATAATMVTLNVGGTLFATAKTNLLRDEGSYFYTMLASETWQPNADGAYFIDVDPRQFPHVMAYLRSGEWDITGLGALDCKQLFRLIDYLQLPSPFPVWDALFSSPHLNLSDDKRGVSVDTDATCPDDEKQPSPTISWDLSNCSDSLCCHNSFLMLPEGVAGTHAVLLSRAVVRFSIKVLAVAKGLEIGFAPRHDFAPVGNGSGVFFTWTRLPGETYVRTPRYEMSVEEYSSRDQVTITAESDVTNQHVHFMVRGTERADYMHSKVAPIETGMVPCVRFSMGFASVSLVSQ</sequence>
<dbReference type="OrthoDB" id="79642at2759"/>
<accession>A0A1V9YIM5</accession>
<dbReference type="Gene3D" id="3.30.710.10">
    <property type="entry name" value="Potassium Channel Kv1.1, Chain A"/>
    <property type="match status" value="1"/>
</dbReference>
<name>A0A1V9YIM5_ACHHY</name>
<dbReference type="InterPro" id="IPR003131">
    <property type="entry name" value="T1-type_BTB"/>
</dbReference>
<dbReference type="GO" id="GO:0043161">
    <property type="term" value="P:proteasome-mediated ubiquitin-dependent protein catabolic process"/>
    <property type="evidence" value="ECO:0007669"/>
    <property type="project" value="TreeGrafter"/>
</dbReference>
<dbReference type="GO" id="GO:0005737">
    <property type="term" value="C:cytoplasm"/>
    <property type="evidence" value="ECO:0007669"/>
    <property type="project" value="TreeGrafter"/>
</dbReference>
<dbReference type="CDD" id="cd18316">
    <property type="entry name" value="BTB_POZ_KCTD-like"/>
    <property type="match status" value="1"/>
</dbReference>
<feature type="domain" description="BTB" evidence="1">
    <location>
        <begin position="77"/>
        <end position="145"/>
    </location>
</feature>
<dbReference type="PANTHER" id="PTHR14958">
    <property type="entry name" value="POTASSIUM CHANNEL TETRAMERISATION DOMAIN CONTAINING PROTEIN"/>
    <property type="match status" value="1"/>
</dbReference>
<organism evidence="2 3">
    <name type="scientific">Achlya hypogyna</name>
    <name type="common">Oomycete</name>
    <name type="synonym">Protoachlya hypogyna</name>
    <dbReference type="NCBI Taxonomy" id="1202772"/>
    <lineage>
        <taxon>Eukaryota</taxon>
        <taxon>Sar</taxon>
        <taxon>Stramenopiles</taxon>
        <taxon>Oomycota</taxon>
        <taxon>Saprolegniomycetes</taxon>
        <taxon>Saprolegniales</taxon>
        <taxon>Achlyaceae</taxon>
        <taxon>Achlya</taxon>
    </lineage>
</organism>
<dbReference type="PROSITE" id="PS50097">
    <property type="entry name" value="BTB"/>
    <property type="match status" value="1"/>
</dbReference>
<evidence type="ECO:0000259" key="1">
    <source>
        <dbReference type="PROSITE" id="PS50097"/>
    </source>
</evidence>
<reference evidence="2 3" key="1">
    <citation type="journal article" date="2014" name="Genome Biol. Evol.">
        <title>The secreted proteins of Achlya hypogyna and Thraustotheca clavata identify the ancestral oomycete secretome and reveal gene acquisitions by horizontal gene transfer.</title>
        <authorList>
            <person name="Misner I."/>
            <person name="Blouin N."/>
            <person name="Leonard G."/>
            <person name="Richards T.A."/>
            <person name="Lane C.E."/>
        </authorList>
    </citation>
    <scope>NUCLEOTIDE SEQUENCE [LARGE SCALE GENOMIC DNA]</scope>
    <source>
        <strain evidence="2 3">ATCC 48635</strain>
    </source>
</reference>
<gene>
    <name evidence="2" type="ORF">ACHHYP_11693</name>
</gene>
<dbReference type="EMBL" id="JNBR01001654">
    <property type="protein sequence ID" value="OQR85560.1"/>
    <property type="molecule type" value="Genomic_DNA"/>
</dbReference>
<dbReference type="GO" id="GO:0097602">
    <property type="term" value="F:cullin family protein binding"/>
    <property type="evidence" value="ECO:0007669"/>
    <property type="project" value="TreeGrafter"/>
</dbReference>
<dbReference type="SUPFAM" id="SSF54695">
    <property type="entry name" value="POZ domain"/>
    <property type="match status" value="1"/>
</dbReference>
<proteinExistence type="predicted"/>
<dbReference type="InterPro" id="IPR000210">
    <property type="entry name" value="BTB/POZ_dom"/>
</dbReference>
<evidence type="ECO:0000313" key="2">
    <source>
        <dbReference type="EMBL" id="OQR85560.1"/>
    </source>
</evidence>
<dbReference type="InterPro" id="IPR011333">
    <property type="entry name" value="SKP1/BTB/POZ_sf"/>
</dbReference>
<dbReference type="Pfam" id="PF02214">
    <property type="entry name" value="BTB_2"/>
    <property type="match status" value="1"/>
</dbReference>
<dbReference type="AlphaFoldDB" id="A0A1V9YIM5"/>
<evidence type="ECO:0000313" key="3">
    <source>
        <dbReference type="Proteomes" id="UP000243579"/>
    </source>
</evidence>
<dbReference type="Proteomes" id="UP000243579">
    <property type="component" value="Unassembled WGS sequence"/>
</dbReference>
<comment type="caution">
    <text evidence="2">The sequence shown here is derived from an EMBL/GenBank/DDBJ whole genome shotgun (WGS) entry which is preliminary data.</text>
</comment>